<name>A0A1N6FMU6_9BACT</name>
<evidence type="ECO:0000313" key="2">
    <source>
        <dbReference type="Proteomes" id="UP000185003"/>
    </source>
</evidence>
<accession>A0A1N6FMU6</accession>
<keyword evidence="2" id="KW-1185">Reference proteome</keyword>
<dbReference type="OrthoDB" id="880927at2"/>
<proteinExistence type="predicted"/>
<organism evidence="1 2">
    <name type="scientific">Chitinophaga niabensis</name>
    <dbReference type="NCBI Taxonomy" id="536979"/>
    <lineage>
        <taxon>Bacteria</taxon>
        <taxon>Pseudomonadati</taxon>
        <taxon>Bacteroidota</taxon>
        <taxon>Chitinophagia</taxon>
        <taxon>Chitinophagales</taxon>
        <taxon>Chitinophagaceae</taxon>
        <taxon>Chitinophaga</taxon>
    </lineage>
</organism>
<sequence length="162" mass="18225">MAIIDNNSIMKGAQGTFGREVVFRQRNGKTVMCKLPKPYPPKTPTQVANQERFAKANAFAKEAIADPVRKAQYQKRAQNGQSAYNVAFSDAFHGVEISEVNVSDKAVTVKMKNDHSVKEVLVDGEPAVFNKKKEVWEYPVKKKARRVEAYDLMGNVYTRDLT</sequence>
<protein>
    <submittedName>
        <fullName evidence="1">Uncharacterized protein</fullName>
    </submittedName>
</protein>
<gene>
    <name evidence="1" type="ORF">SAMN04488055_2309</name>
</gene>
<dbReference type="EMBL" id="FSRA01000001">
    <property type="protein sequence ID" value="SIN96605.1"/>
    <property type="molecule type" value="Genomic_DNA"/>
</dbReference>
<dbReference type="STRING" id="536979.SAMN04488055_2309"/>
<dbReference type="AlphaFoldDB" id="A0A1N6FMU6"/>
<dbReference type="Proteomes" id="UP000185003">
    <property type="component" value="Unassembled WGS sequence"/>
</dbReference>
<evidence type="ECO:0000313" key="1">
    <source>
        <dbReference type="EMBL" id="SIN96605.1"/>
    </source>
</evidence>
<dbReference type="RefSeq" id="WP_143197418.1">
    <property type="nucleotide sequence ID" value="NZ_FSRA01000001.1"/>
</dbReference>
<reference evidence="1 2" key="1">
    <citation type="submission" date="2016-11" db="EMBL/GenBank/DDBJ databases">
        <authorList>
            <person name="Jaros S."/>
            <person name="Januszkiewicz K."/>
            <person name="Wedrychowicz H."/>
        </authorList>
    </citation>
    <scope>NUCLEOTIDE SEQUENCE [LARGE SCALE GENOMIC DNA]</scope>
    <source>
        <strain evidence="1 2">DSM 24787</strain>
    </source>
</reference>